<gene>
    <name evidence="1" type="ORF">SDC9_170769</name>
</gene>
<sequence>MDLHLHIGLVEDGHVNVDILAAGRNMVRAYLVSVFIGQHDFLAYAEIFRFILGYLNIGHRRNDIVELPLRTSDRNALGLFGVISHHGRFGDASRNREIDRQGFALNLIDVDGESAWPLLHDADPGVV</sequence>
<organism evidence="1">
    <name type="scientific">bioreactor metagenome</name>
    <dbReference type="NCBI Taxonomy" id="1076179"/>
    <lineage>
        <taxon>unclassified sequences</taxon>
        <taxon>metagenomes</taxon>
        <taxon>ecological metagenomes</taxon>
    </lineage>
</organism>
<name>A0A645G8Y9_9ZZZZ</name>
<protein>
    <submittedName>
        <fullName evidence="1">Uncharacterized protein</fullName>
    </submittedName>
</protein>
<dbReference type="EMBL" id="VSSQ01071863">
    <property type="protein sequence ID" value="MPN23381.1"/>
    <property type="molecule type" value="Genomic_DNA"/>
</dbReference>
<evidence type="ECO:0000313" key="1">
    <source>
        <dbReference type="EMBL" id="MPN23381.1"/>
    </source>
</evidence>
<accession>A0A645G8Y9</accession>
<dbReference type="AlphaFoldDB" id="A0A645G8Y9"/>
<comment type="caution">
    <text evidence="1">The sequence shown here is derived from an EMBL/GenBank/DDBJ whole genome shotgun (WGS) entry which is preliminary data.</text>
</comment>
<reference evidence="1" key="1">
    <citation type="submission" date="2019-08" db="EMBL/GenBank/DDBJ databases">
        <authorList>
            <person name="Kucharzyk K."/>
            <person name="Murdoch R.W."/>
            <person name="Higgins S."/>
            <person name="Loffler F."/>
        </authorList>
    </citation>
    <scope>NUCLEOTIDE SEQUENCE</scope>
</reference>
<proteinExistence type="predicted"/>